<proteinExistence type="predicted"/>
<evidence type="ECO:0000256" key="1">
    <source>
        <dbReference type="SAM" id="MobiDB-lite"/>
    </source>
</evidence>
<feature type="region of interest" description="Disordered" evidence="1">
    <location>
        <begin position="170"/>
        <end position="201"/>
    </location>
</feature>
<reference evidence="3" key="2">
    <citation type="submission" date="2021-10" db="EMBL/GenBank/DDBJ databases">
        <title>Phylogenomics reveals ancestral predisposition of the termite-cultivated fungus Termitomyces towards a domesticated lifestyle.</title>
        <authorList>
            <person name="Auxier B."/>
            <person name="Grum-Grzhimaylo A."/>
            <person name="Cardenas M.E."/>
            <person name="Lodge J.D."/>
            <person name="Laessoe T."/>
            <person name="Pedersen O."/>
            <person name="Smith M.E."/>
            <person name="Kuyper T.W."/>
            <person name="Franco-Molano E.A."/>
            <person name="Baroni T.J."/>
            <person name="Aanen D.K."/>
        </authorList>
    </citation>
    <scope>NUCLEOTIDE SEQUENCE</scope>
    <source>
        <strain evidence="3">AP01</strain>
        <tissue evidence="3">Mycelium</tissue>
    </source>
</reference>
<evidence type="ECO:0000313" key="4">
    <source>
        <dbReference type="Proteomes" id="UP000775547"/>
    </source>
</evidence>
<dbReference type="Proteomes" id="UP000775547">
    <property type="component" value="Unassembled WGS sequence"/>
</dbReference>
<reference evidence="3" key="1">
    <citation type="submission" date="2020-07" db="EMBL/GenBank/DDBJ databases">
        <authorList>
            <person name="Nieuwenhuis M."/>
            <person name="Van De Peppel L.J.J."/>
        </authorList>
    </citation>
    <scope>NUCLEOTIDE SEQUENCE</scope>
    <source>
        <strain evidence="3">AP01</strain>
        <tissue evidence="3">Mycelium</tissue>
    </source>
</reference>
<accession>A0A9P7KA06</accession>
<dbReference type="EMBL" id="JABCKV010000153">
    <property type="protein sequence ID" value="KAG5642837.1"/>
    <property type="molecule type" value="Genomic_DNA"/>
</dbReference>
<comment type="caution">
    <text evidence="3">The sequence shown here is derived from an EMBL/GenBank/DDBJ whole genome shotgun (WGS) entry which is preliminary data.</text>
</comment>
<dbReference type="EMBL" id="JABCKV010000153">
    <property type="protein sequence ID" value="KAG5642838.1"/>
    <property type="molecule type" value="Genomic_DNA"/>
</dbReference>
<name>A0A9P7KA06_9AGAR</name>
<organism evidence="3 4">
    <name type="scientific">Asterophora parasitica</name>
    <dbReference type="NCBI Taxonomy" id="117018"/>
    <lineage>
        <taxon>Eukaryota</taxon>
        <taxon>Fungi</taxon>
        <taxon>Dikarya</taxon>
        <taxon>Basidiomycota</taxon>
        <taxon>Agaricomycotina</taxon>
        <taxon>Agaricomycetes</taxon>
        <taxon>Agaricomycetidae</taxon>
        <taxon>Agaricales</taxon>
        <taxon>Tricholomatineae</taxon>
        <taxon>Lyophyllaceae</taxon>
        <taxon>Asterophora</taxon>
    </lineage>
</organism>
<protein>
    <submittedName>
        <fullName evidence="3">Uncharacterized protein</fullName>
    </submittedName>
</protein>
<sequence>MDDKQLSLPPDSDLTRADATYPSVEDDELILALSTPLPADELHLIDRDVLDIAHMIPLPTDEDMEVYSETEPEATKSASKPSRCMWGDEDAEELPDLVFPSEGSSNTITVTPTADAPVLVTSSTPIVLANTGSATTYLLVPCTKTSPAHSAITTDDWRAASREREAQLRLEREEREAKDRAEQEKRAKKQAKAECKRTKKVEREKEKYESTMARLAKEMEAARSALLVNGR</sequence>
<gene>
    <name evidence="2" type="ORF">DXG03_002068</name>
    <name evidence="3" type="ORF">DXG03_002069</name>
</gene>
<dbReference type="AlphaFoldDB" id="A0A9P7KA06"/>
<evidence type="ECO:0000313" key="2">
    <source>
        <dbReference type="EMBL" id="KAG5642837.1"/>
    </source>
</evidence>
<evidence type="ECO:0000313" key="3">
    <source>
        <dbReference type="EMBL" id="KAG5642838.1"/>
    </source>
</evidence>
<keyword evidence="4" id="KW-1185">Reference proteome</keyword>